<sequence length="206" mass="22749">MMARSGEIADEIVRRAGDAKRFIVAIAGPPGSGKSTFAEEVASHLRAKGENAAIVPMDGFHMDDAVLRDKGLLKRKGAPQTFDVRGLLDVVKALQRADQEVLVPLFDRSRELSVAAARAIPSNTRLVLIEGNYLLLEEQPWAGLACLLNLSVLLMPAEEVLEERLMRRWLDLGMTGEEARRKVEENDLPNGRLVRTKSRDADLVLN</sequence>
<organism evidence="2 3">
    <name type="scientific">Pseudorhizobium tarimense</name>
    <dbReference type="NCBI Taxonomy" id="1079109"/>
    <lineage>
        <taxon>Bacteria</taxon>
        <taxon>Pseudomonadati</taxon>
        <taxon>Pseudomonadota</taxon>
        <taxon>Alphaproteobacteria</taxon>
        <taxon>Hyphomicrobiales</taxon>
        <taxon>Rhizobiaceae</taxon>
        <taxon>Rhizobium/Agrobacterium group</taxon>
        <taxon>Pseudorhizobium</taxon>
    </lineage>
</organism>
<protein>
    <submittedName>
        <fullName evidence="2">Pantothenate kinase</fullName>
    </submittedName>
</protein>
<feature type="domain" description="Phosphoribulokinase/uridine kinase" evidence="1">
    <location>
        <begin position="23"/>
        <end position="178"/>
    </location>
</feature>
<reference evidence="2 3" key="1">
    <citation type="submission" date="2024-06" db="EMBL/GenBank/DDBJ databases">
        <title>Genomic Encyclopedia of Type Strains, Phase IV (KMG-IV): sequencing the most valuable type-strain genomes for metagenomic binning, comparative biology and taxonomic classification.</title>
        <authorList>
            <person name="Goeker M."/>
        </authorList>
    </citation>
    <scope>NUCLEOTIDE SEQUENCE [LARGE SCALE GENOMIC DNA]</scope>
    <source>
        <strain evidence="2 3">DSM 105042</strain>
    </source>
</reference>
<keyword evidence="2" id="KW-0418">Kinase</keyword>
<keyword evidence="3" id="KW-1185">Reference proteome</keyword>
<name>A0ABV2H8U2_9HYPH</name>
<dbReference type="EMBL" id="JBEPLJ010000011">
    <property type="protein sequence ID" value="MET3586936.1"/>
    <property type="molecule type" value="Genomic_DNA"/>
</dbReference>
<dbReference type="InterPro" id="IPR006083">
    <property type="entry name" value="PRK/URK"/>
</dbReference>
<dbReference type="SUPFAM" id="SSF52540">
    <property type="entry name" value="P-loop containing nucleoside triphosphate hydrolases"/>
    <property type="match status" value="1"/>
</dbReference>
<gene>
    <name evidence="2" type="ORF">ABID21_003058</name>
</gene>
<dbReference type="PANTHER" id="PTHR10285">
    <property type="entry name" value="URIDINE KINASE"/>
    <property type="match status" value="1"/>
</dbReference>
<dbReference type="Gene3D" id="3.40.50.300">
    <property type="entry name" value="P-loop containing nucleotide triphosphate hydrolases"/>
    <property type="match status" value="1"/>
</dbReference>
<dbReference type="RefSeq" id="WP_247244764.1">
    <property type="nucleotide sequence ID" value="NZ_JALJRA010000011.1"/>
</dbReference>
<comment type="caution">
    <text evidence="2">The sequence shown here is derived from an EMBL/GenBank/DDBJ whole genome shotgun (WGS) entry which is preliminary data.</text>
</comment>
<dbReference type="Proteomes" id="UP001549031">
    <property type="component" value="Unassembled WGS sequence"/>
</dbReference>
<keyword evidence="2" id="KW-0808">Transferase</keyword>
<evidence type="ECO:0000259" key="1">
    <source>
        <dbReference type="Pfam" id="PF00485"/>
    </source>
</evidence>
<evidence type="ECO:0000313" key="2">
    <source>
        <dbReference type="EMBL" id="MET3586936.1"/>
    </source>
</evidence>
<dbReference type="NCBIfam" id="NF006746">
    <property type="entry name" value="PRK09270.1-5"/>
    <property type="match status" value="1"/>
</dbReference>
<evidence type="ECO:0000313" key="3">
    <source>
        <dbReference type="Proteomes" id="UP001549031"/>
    </source>
</evidence>
<dbReference type="Pfam" id="PF00485">
    <property type="entry name" value="PRK"/>
    <property type="match status" value="1"/>
</dbReference>
<dbReference type="GO" id="GO:0016301">
    <property type="term" value="F:kinase activity"/>
    <property type="evidence" value="ECO:0007669"/>
    <property type="project" value="UniProtKB-KW"/>
</dbReference>
<proteinExistence type="predicted"/>
<dbReference type="InterPro" id="IPR027417">
    <property type="entry name" value="P-loop_NTPase"/>
</dbReference>
<accession>A0ABV2H8U2</accession>